<name>A0AB35U507_9FIRM</name>
<dbReference type="Proteomes" id="UP001286174">
    <property type="component" value="Unassembled WGS sequence"/>
</dbReference>
<dbReference type="PANTHER" id="PTHR35841">
    <property type="entry name" value="PHOSPHONATES-BINDING PERIPLASMIC PROTEIN"/>
    <property type="match status" value="1"/>
</dbReference>
<keyword evidence="3" id="KW-1185">Reference proteome</keyword>
<evidence type="ECO:0000256" key="1">
    <source>
        <dbReference type="SAM" id="SignalP"/>
    </source>
</evidence>
<feature type="chain" id="PRO_5044334437" evidence="1">
    <location>
        <begin position="26"/>
        <end position="361"/>
    </location>
</feature>
<dbReference type="EMBL" id="JALBUR010000002">
    <property type="protein sequence ID" value="MDX8418832.1"/>
    <property type="molecule type" value="Genomic_DNA"/>
</dbReference>
<dbReference type="RefSeq" id="WP_277644640.1">
    <property type="nucleotide sequence ID" value="NZ_JALBUR010000002.1"/>
</dbReference>
<dbReference type="PROSITE" id="PS51257">
    <property type="entry name" value="PROKAR_LIPOPROTEIN"/>
    <property type="match status" value="1"/>
</dbReference>
<reference evidence="2 3" key="1">
    <citation type="submission" date="2022-03" db="EMBL/GenBank/DDBJ databases">
        <title>Novel taxa within the pig intestine.</title>
        <authorList>
            <person name="Wylensek D."/>
            <person name="Bishof K."/>
            <person name="Afrizal A."/>
            <person name="Clavel T."/>
        </authorList>
    </citation>
    <scope>NUCLEOTIDE SEQUENCE [LARGE SCALE GENOMIC DNA]</scope>
    <source>
        <strain evidence="2 3">CLA-KB-P133</strain>
    </source>
</reference>
<accession>A0AB35U507</accession>
<keyword evidence="1" id="KW-0732">Signal</keyword>
<evidence type="ECO:0000313" key="2">
    <source>
        <dbReference type="EMBL" id="MDX8418832.1"/>
    </source>
</evidence>
<organism evidence="2 3">
    <name type="scientific">Grylomicrobium aquisgranensis</name>
    <dbReference type="NCBI Taxonomy" id="2926318"/>
    <lineage>
        <taxon>Bacteria</taxon>
        <taxon>Bacillati</taxon>
        <taxon>Bacillota</taxon>
        <taxon>Erysipelotrichia</taxon>
        <taxon>Erysipelotrichales</taxon>
        <taxon>Erysipelotrichaceae</taxon>
        <taxon>Grylomicrobium</taxon>
    </lineage>
</organism>
<dbReference type="PANTHER" id="PTHR35841:SF1">
    <property type="entry name" value="PHOSPHONATES-BINDING PERIPLASMIC PROTEIN"/>
    <property type="match status" value="1"/>
</dbReference>
<dbReference type="SUPFAM" id="SSF53850">
    <property type="entry name" value="Periplasmic binding protein-like II"/>
    <property type="match status" value="1"/>
</dbReference>
<comment type="caution">
    <text evidence="2">The sequence shown here is derived from an EMBL/GenBank/DDBJ whole genome shotgun (WGS) entry which is preliminary data.</text>
</comment>
<dbReference type="Pfam" id="PF12974">
    <property type="entry name" value="Phosphonate-bd"/>
    <property type="match status" value="1"/>
</dbReference>
<dbReference type="Gene3D" id="3.40.190.10">
    <property type="entry name" value="Periplasmic binding protein-like II"/>
    <property type="match status" value="2"/>
</dbReference>
<protein>
    <submittedName>
        <fullName evidence="2">PhnD/SsuA/transferrin family substrate-binding protein</fullName>
    </submittedName>
</protein>
<gene>
    <name evidence="2" type="ORF">MOZ60_01840</name>
</gene>
<proteinExistence type="predicted"/>
<dbReference type="AlphaFoldDB" id="A0AB35U507"/>
<evidence type="ECO:0000313" key="3">
    <source>
        <dbReference type="Proteomes" id="UP001286174"/>
    </source>
</evidence>
<sequence>MNIKKVTVSLLAAAMLAGCGGGSAAASSTAASGSKDIDEIKMQFVPSRDAETILKQTTDLPQLLIDAMKEKGYNIGKIDITVGAGSDYNVTGEALASGSVDIAWLPAGTYAQYSDETQVVLTATRDALSNDSTDPTTWNGDANKTTRVTGEPVTYYRGLIYAGPSEKGKALAAKVAAGEKLTWDDLNNASWAVASTTSSSGYIFPSLWLMQNYDGKKISDLSNTTQTNYPTAFAEAAAGSVDVVLCYADGRMDYEQAWTTPTTEQDSTGIQGFGRSDSIWNEMSVIGVTDKIYNDTVAVTKANPDIYNDDFISAFQDAMMEIAGTDEGKKIFAVYSHTGYEKANDSDYDSIREGLKEVSGN</sequence>
<feature type="signal peptide" evidence="1">
    <location>
        <begin position="1"/>
        <end position="25"/>
    </location>
</feature>